<name>A0A1E2UQ81_9GAMM</name>
<dbReference type="STRING" id="1818881.A3196_08080"/>
<dbReference type="InterPro" id="IPR001041">
    <property type="entry name" value="2Fe-2S_ferredoxin-type"/>
</dbReference>
<keyword evidence="8" id="KW-1185">Reference proteome</keyword>
<dbReference type="PANTHER" id="PTHR44379:SF2">
    <property type="entry name" value="BLR6218 PROTEIN"/>
    <property type="match status" value="1"/>
</dbReference>
<dbReference type="Gene3D" id="1.10.150.120">
    <property type="entry name" value="[2Fe-2S]-binding domain"/>
    <property type="match status" value="1"/>
</dbReference>
<evidence type="ECO:0000256" key="5">
    <source>
        <dbReference type="ARBA" id="ARBA00023014"/>
    </source>
</evidence>
<dbReference type="GO" id="GO:0046872">
    <property type="term" value="F:metal ion binding"/>
    <property type="evidence" value="ECO:0007669"/>
    <property type="project" value="UniProtKB-KW"/>
</dbReference>
<dbReference type="Proteomes" id="UP000094849">
    <property type="component" value="Unassembled WGS sequence"/>
</dbReference>
<organism evidence="7 8">
    <name type="scientific">Candidatus Thiodiazotropha endoloripes</name>
    <dbReference type="NCBI Taxonomy" id="1818881"/>
    <lineage>
        <taxon>Bacteria</taxon>
        <taxon>Pseudomonadati</taxon>
        <taxon>Pseudomonadota</taxon>
        <taxon>Gammaproteobacteria</taxon>
        <taxon>Chromatiales</taxon>
        <taxon>Sedimenticolaceae</taxon>
        <taxon>Candidatus Thiodiazotropha</taxon>
    </lineage>
</organism>
<dbReference type="FunFam" id="3.10.20.30:FF:000020">
    <property type="entry name" value="Xanthine dehydrogenase iron-sulfur subunit"/>
    <property type="match status" value="1"/>
</dbReference>
<dbReference type="PANTHER" id="PTHR44379">
    <property type="entry name" value="OXIDOREDUCTASE WITH IRON-SULFUR SUBUNIT"/>
    <property type="match status" value="1"/>
</dbReference>
<evidence type="ECO:0000313" key="8">
    <source>
        <dbReference type="Proteomes" id="UP000094849"/>
    </source>
</evidence>
<dbReference type="Pfam" id="PF00111">
    <property type="entry name" value="Fer2"/>
    <property type="match status" value="1"/>
</dbReference>
<evidence type="ECO:0000259" key="6">
    <source>
        <dbReference type="PROSITE" id="PS51085"/>
    </source>
</evidence>
<keyword evidence="4" id="KW-0408">Iron</keyword>
<dbReference type="PROSITE" id="PS51085">
    <property type="entry name" value="2FE2S_FER_2"/>
    <property type="match status" value="1"/>
</dbReference>
<dbReference type="PROSITE" id="PS00197">
    <property type="entry name" value="2FE2S_FER_1"/>
    <property type="match status" value="1"/>
</dbReference>
<dbReference type="CDD" id="cd00207">
    <property type="entry name" value="fer2"/>
    <property type="match status" value="1"/>
</dbReference>
<dbReference type="Gene3D" id="3.10.20.30">
    <property type="match status" value="1"/>
</dbReference>
<dbReference type="GO" id="GO:0051537">
    <property type="term" value="F:2 iron, 2 sulfur cluster binding"/>
    <property type="evidence" value="ECO:0007669"/>
    <property type="project" value="UniProtKB-KW"/>
</dbReference>
<evidence type="ECO:0000256" key="1">
    <source>
        <dbReference type="ARBA" id="ARBA00022714"/>
    </source>
</evidence>
<dbReference type="SUPFAM" id="SSF47741">
    <property type="entry name" value="CO dehydrogenase ISP C-domain like"/>
    <property type="match status" value="1"/>
</dbReference>
<evidence type="ECO:0000256" key="3">
    <source>
        <dbReference type="ARBA" id="ARBA00023002"/>
    </source>
</evidence>
<dbReference type="InterPro" id="IPR006058">
    <property type="entry name" value="2Fe2S_fd_BS"/>
</dbReference>
<comment type="caution">
    <text evidence="7">The sequence shown here is derived from an EMBL/GenBank/DDBJ whole genome shotgun (WGS) entry which is preliminary data.</text>
</comment>
<dbReference type="InterPro" id="IPR002888">
    <property type="entry name" value="2Fe-2S-bd"/>
</dbReference>
<keyword evidence="5" id="KW-0411">Iron-sulfur</keyword>
<feature type="domain" description="2Fe-2S ferredoxin-type" evidence="6">
    <location>
        <begin position="15"/>
        <end position="91"/>
    </location>
</feature>
<dbReference type="InterPro" id="IPR036010">
    <property type="entry name" value="2Fe-2S_ferredoxin-like_sf"/>
</dbReference>
<protein>
    <submittedName>
        <fullName evidence="7">Isoquinoline 1-oxidoreductase</fullName>
    </submittedName>
</protein>
<evidence type="ECO:0000256" key="4">
    <source>
        <dbReference type="ARBA" id="ARBA00023004"/>
    </source>
</evidence>
<evidence type="ECO:0000256" key="2">
    <source>
        <dbReference type="ARBA" id="ARBA00022723"/>
    </source>
</evidence>
<keyword evidence="1" id="KW-0001">2Fe-2S</keyword>
<dbReference type="InterPro" id="IPR036884">
    <property type="entry name" value="2Fe-2S-bd_dom_sf"/>
</dbReference>
<dbReference type="EMBL" id="LVJZ01000003">
    <property type="protein sequence ID" value="ODB96715.1"/>
    <property type="molecule type" value="Genomic_DNA"/>
</dbReference>
<accession>A0A1E2UQ81</accession>
<keyword evidence="2" id="KW-0479">Metal-binding</keyword>
<proteinExistence type="predicted"/>
<sequence length="170" mass="18282">MPVCFSGWHYNQEVDVLNLSINGKRHALDLDPQTPLLWAIRDHVGLTGTKYSCGIAQCGSCTVYLDGAPVRACITPVSDAVGKEVTTIEGLSSPAGQAVQAAWRELEVVQCGYCQSGQIMSAASLLQRNRKPTDADIDQAMQGNLCRCATYARIRQAIKVAADKLNGVQS</sequence>
<gene>
    <name evidence="7" type="ORF">A3196_08080</name>
</gene>
<reference evidence="7 8" key="1">
    <citation type="submission" date="2016-03" db="EMBL/GenBank/DDBJ databases">
        <title>Chemosynthetic sulphur-oxidizing symbionts of marine invertebrate animals are capable of nitrogen fixation.</title>
        <authorList>
            <person name="Petersen J.M."/>
            <person name="Kemper A."/>
            <person name="Gruber-Vodicka H."/>
            <person name="Cardini U."/>
            <person name="Geest Mvander."/>
            <person name="Kleiner M."/>
            <person name="Bulgheresi S."/>
            <person name="Fussmann M."/>
            <person name="Herbold C."/>
            <person name="Seah B.K.B."/>
            <person name="Antony C.Paul."/>
            <person name="Liu D."/>
            <person name="Belitz A."/>
            <person name="Weber M."/>
        </authorList>
    </citation>
    <scope>NUCLEOTIDE SEQUENCE [LARGE SCALE GENOMIC DNA]</scope>
    <source>
        <strain evidence="7">G_D</strain>
    </source>
</reference>
<dbReference type="InterPro" id="IPR051452">
    <property type="entry name" value="Diverse_Oxidoreductases"/>
</dbReference>
<dbReference type="Pfam" id="PF01799">
    <property type="entry name" value="Fer2_2"/>
    <property type="match status" value="1"/>
</dbReference>
<dbReference type="GO" id="GO:0016491">
    <property type="term" value="F:oxidoreductase activity"/>
    <property type="evidence" value="ECO:0007669"/>
    <property type="project" value="UniProtKB-KW"/>
</dbReference>
<dbReference type="AlphaFoldDB" id="A0A1E2UQ81"/>
<dbReference type="InterPro" id="IPR012675">
    <property type="entry name" value="Beta-grasp_dom_sf"/>
</dbReference>
<keyword evidence="3" id="KW-0560">Oxidoreductase</keyword>
<evidence type="ECO:0000313" key="7">
    <source>
        <dbReference type="EMBL" id="ODB96715.1"/>
    </source>
</evidence>
<dbReference type="SUPFAM" id="SSF54292">
    <property type="entry name" value="2Fe-2S ferredoxin-like"/>
    <property type="match status" value="1"/>
</dbReference>